<keyword evidence="2" id="KW-0812">Transmembrane</keyword>
<evidence type="ECO:0008006" key="4">
    <source>
        <dbReference type="Google" id="ProtNLM"/>
    </source>
</evidence>
<sequence length="188" mass="22308">MIKINLIPSKEIEKFEDIKRELTIFILLCLLIFSIAMYLTINLKNEKNKIRYQLKTIQTELKNYQGIEKKLIQLKKEKRIIEKKLKIISDLKKQRGYVVSILRELVAQFPVGKMWFEELELNGTNLTIKGVALDNEVIAEFMRRLKRSTYFIQVELIKAEKRQIQDLNFKSFTLECKLTIFPSIYSKS</sequence>
<dbReference type="PANTHER" id="PTHR40278:SF1">
    <property type="entry name" value="DNA UTILIZATION PROTEIN HOFN"/>
    <property type="match status" value="1"/>
</dbReference>
<evidence type="ECO:0000256" key="2">
    <source>
        <dbReference type="SAM" id="Phobius"/>
    </source>
</evidence>
<dbReference type="AlphaFoldDB" id="A0A7C0Y5C2"/>
<evidence type="ECO:0000256" key="1">
    <source>
        <dbReference type="SAM" id="Coils"/>
    </source>
</evidence>
<proteinExistence type="predicted"/>
<comment type="caution">
    <text evidence="3">The sequence shown here is derived from an EMBL/GenBank/DDBJ whole genome shotgun (WGS) entry which is preliminary data.</text>
</comment>
<protein>
    <recommendedName>
        <fullName evidence="4">Fimbrial protein</fullName>
    </recommendedName>
</protein>
<dbReference type="Proteomes" id="UP000886289">
    <property type="component" value="Unassembled WGS sequence"/>
</dbReference>
<evidence type="ECO:0000313" key="3">
    <source>
        <dbReference type="EMBL" id="HDD44801.1"/>
    </source>
</evidence>
<feature type="transmembrane region" description="Helical" evidence="2">
    <location>
        <begin position="22"/>
        <end position="41"/>
    </location>
</feature>
<dbReference type="PANTHER" id="PTHR40278">
    <property type="entry name" value="DNA UTILIZATION PROTEIN HOFN"/>
    <property type="match status" value="1"/>
</dbReference>
<organism evidence="3">
    <name type="scientific">Desulfofervidus auxilii</name>
    <dbReference type="NCBI Taxonomy" id="1621989"/>
    <lineage>
        <taxon>Bacteria</taxon>
        <taxon>Pseudomonadati</taxon>
        <taxon>Thermodesulfobacteriota</taxon>
        <taxon>Candidatus Desulfofervidia</taxon>
        <taxon>Candidatus Desulfofervidales</taxon>
        <taxon>Candidatus Desulfofervidaceae</taxon>
        <taxon>Candidatus Desulfofervidus</taxon>
    </lineage>
</organism>
<dbReference type="Pfam" id="PF05137">
    <property type="entry name" value="PilN"/>
    <property type="match status" value="1"/>
</dbReference>
<gene>
    <name evidence="3" type="ORF">ENG63_08095</name>
</gene>
<dbReference type="InterPro" id="IPR052534">
    <property type="entry name" value="Extracell_DNA_Util/SecSys_Comp"/>
</dbReference>
<keyword evidence="1" id="KW-0175">Coiled coil</keyword>
<keyword evidence="2" id="KW-0472">Membrane</keyword>
<dbReference type="InterPro" id="IPR007813">
    <property type="entry name" value="PilN"/>
</dbReference>
<reference evidence="3" key="1">
    <citation type="journal article" date="2020" name="mSystems">
        <title>Genome- and Community-Level Interaction Insights into Carbon Utilization and Element Cycling Functions of Hydrothermarchaeota in Hydrothermal Sediment.</title>
        <authorList>
            <person name="Zhou Z."/>
            <person name="Liu Y."/>
            <person name="Xu W."/>
            <person name="Pan J."/>
            <person name="Luo Z.H."/>
            <person name="Li M."/>
        </authorList>
    </citation>
    <scope>NUCLEOTIDE SEQUENCE [LARGE SCALE GENOMIC DNA]</scope>
    <source>
        <strain evidence="3">HyVt-233</strain>
    </source>
</reference>
<name>A0A7C0Y5C2_DESA2</name>
<feature type="coiled-coil region" evidence="1">
    <location>
        <begin position="57"/>
        <end position="84"/>
    </location>
</feature>
<dbReference type="EMBL" id="DRBS01000302">
    <property type="protein sequence ID" value="HDD44801.1"/>
    <property type="molecule type" value="Genomic_DNA"/>
</dbReference>
<keyword evidence="2" id="KW-1133">Transmembrane helix</keyword>
<accession>A0A7C0Y5C2</accession>